<proteinExistence type="predicted"/>
<reference evidence="2" key="1">
    <citation type="submission" date="2023-06" db="EMBL/GenBank/DDBJ databases">
        <title>Genome-scale phylogeny and comparative genomics of the fungal order Sordariales.</title>
        <authorList>
            <consortium name="Lawrence Berkeley National Laboratory"/>
            <person name="Hensen N."/>
            <person name="Bonometti L."/>
            <person name="Westerberg I."/>
            <person name="Brannstrom I.O."/>
            <person name="Guillou S."/>
            <person name="Cros-Aarteil S."/>
            <person name="Calhoun S."/>
            <person name="Haridas S."/>
            <person name="Kuo A."/>
            <person name="Mondo S."/>
            <person name="Pangilinan J."/>
            <person name="Riley R."/>
            <person name="LaButti K."/>
            <person name="Andreopoulos B."/>
            <person name="Lipzen A."/>
            <person name="Chen C."/>
            <person name="Yanf M."/>
            <person name="Daum C."/>
            <person name="Ng V."/>
            <person name="Clum A."/>
            <person name="Steindorff A."/>
            <person name="Ohm R."/>
            <person name="Martin F."/>
            <person name="Silar P."/>
            <person name="Natvig D."/>
            <person name="Lalanne C."/>
            <person name="Gautier V."/>
            <person name="Ament-velasquez S.L."/>
            <person name="Kruys A."/>
            <person name="Hutchinson M.I."/>
            <person name="Powell A.J."/>
            <person name="Barry K."/>
            <person name="Miller A.N."/>
            <person name="Grigoriev I.V."/>
            <person name="Debuchy R."/>
            <person name="Gladieux P."/>
            <person name="Thoren M.H."/>
            <person name="Johannesson H."/>
        </authorList>
    </citation>
    <scope>NUCLEOTIDE SEQUENCE</scope>
    <source>
        <strain evidence="2">SMH3187-1</strain>
    </source>
</reference>
<dbReference type="EMBL" id="JAUKUD010000002">
    <property type="protein sequence ID" value="KAK0750812.1"/>
    <property type="molecule type" value="Genomic_DNA"/>
</dbReference>
<comment type="caution">
    <text evidence="2">The sequence shown here is derived from an EMBL/GenBank/DDBJ whole genome shotgun (WGS) entry which is preliminary data.</text>
</comment>
<organism evidence="2 3">
    <name type="scientific">Schizothecium vesticola</name>
    <dbReference type="NCBI Taxonomy" id="314040"/>
    <lineage>
        <taxon>Eukaryota</taxon>
        <taxon>Fungi</taxon>
        <taxon>Dikarya</taxon>
        <taxon>Ascomycota</taxon>
        <taxon>Pezizomycotina</taxon>
        <taxon>Sordariomycetes</taxon>
        <taxon>Sordariomycetidae</taxon>
        <taxon>Sordariales</taxon>
        <taxon>Schizotheciaceae</taxon>
        <taxon>Schizothecium</taxon>
    </lineage>
</organism>
<sequence length="294" mass="30894">MRTIPNHTWGRYTVWGARRYCVSADPTSSPKRTSTSKTPSSPTAARTRFPTLKQPRKSTTTICAANGFTVPGHTYVRTRTVRVSTGQATAAVPTTGGPAAGGSGQNVPNAPPGATATVTVGGITATATVFRSLAGPQLQPLPWLQPFLLLVSVLVNVMLALADTVVVIVSESLPEAGGSSVYTTTMIHTTGVVVSTRIVTQPEIGGGQPSPEAGDPWNGSSSGNNKPAGGDEWGGWTLQVGHCGHCDWDCYGDYYDGCDGLGLYERNSNGSVSCISRLLSNDCIYIYSSRQLRQ</sequence>
<feature type="region of interest" description="Disordered" evidence="1">
    <location>
        <begin position="202"/>
        <end position="228"/>
    </location>
</feature>
<dbReference type="AlphaFoldDB" id="A0AA40K9Y4"/>
<name>A0AA40K9Y4_9PEZI</name>
<feature type="region of interest" description="Disordered" evidence="1">
    <location>
        <begin position="24"/>
        <end position="48"/>
    </location>
</feature>
<evidence type="ECO:0000313" key="2">
    <source>
        <dbReference type="EMBL" id="KAK0750812.1"/>
    </source>
</evidence>
<evidence type="ECO:0000256" key="1">
    <source>
        <dbReference type="SAM" id="MobiDB-lite"/>
    </source>
</evidence>
<protein>
    <submittedName>
        <fullName evidence="2">Uncharacterized protein</fullName>
    </submittedName>
</protein>
<dbReference type="Proteomes" id="UP001172155">
    <property type="component" value="Unassembled WGS sequence"/>
</dbReference>
<feature type="compositionally biased region" description="Low complexity" evidence="1">
    <location>
        <begin position="26"/>
        <end position="47"/>
    </location>
</feature>
<accession>A0AA40K9Y4</accession>
<gene>
    <name evidence="2" type="ORF">B0T18DRAFT_401089</name>
</gene>
<keyword evidence="3" id="KW-1185">Reference proteome</keyword>
<evidence type="ECO:0000313" key="3">
    <source>
        <dbReference type="Proteomes" id="UP001172155"/>
    </source>
</evidence>